<protein>
    <submittedName>
        <fullName evidence="7">ABC-F type ribosomal protection protein</fullName>
    </submittedName>
</protein>
<evidence type="ECO:0000256" key="2">
    <source>
        <dbReference type="ARBA" id="ARBA00022741"/>
    </source>
</evidence>
<evidence type="ECO:0000256" key="5">
    <source>
        <dbReference type="SAM" id="MobiDB-lite"/>
    </source>
</evidence>
<accession>A0AA42IYP6</accession>
<evidence type="ECO:0000256" key="1">
    <source>
        <dbReference type="ARBA" id="ARBA00022737"/>
    </source>
</evidence>
<sequence length="648" mass="73798">MIANCHGIRKSFNEELVLKDVSFHIEDTEKVALVGNNGAGKTTLFRILTGELHPDEGDLFFAKGSTIGYLEQNMQFNSTHTVYEELLHVFDEVIALEAKLHQMEEEISRTHSMELTHTYDALRITFEDKKGYEYKSLVKGVLKGLGLKEEIYNQPITTLSGGQKTRVALAKLLLEEPSLLLLDEPTNHLDIAATEWLENYLRSYKGAVLVISHDRYFLDRVVTKVVHLEFGRAMVYNGNYSNFIIESEKVYEAAMHQYEKQQQEIAKQRAVIAKLRQFNREKSIKRARSREKLLDKIEVMDLPTIDDKPMNLVLTPRITSGNDVLTVKELSKSFEDGALFSHINFDIKRGEKVAIVGPNGIGKTTLFRMIMGTSAITTGTVTLGTNVYIGYYDQEHATLNQHASIIEEIQNEFPDLTNTEIRNMLASFLFTGEDVFKPIHALSGGEKGRVALAKIMLSKANFLILDEPTNHLDMMSKEVLENALNQYEGTILYVSHDRYFINQTATKVLDMSKDNMAMYLGDYDYFMEKKKELSTSHSVSTNAPTGTNLSHQSTTTSPTASTKEDWQKQKELQNRIKKLQTTLKDIESQIEVQETLVLELDEQLCLEEVYTNPDKSREVMNKKSEVEIYITELYANWESTSEELESLN</sequence>
<dbReference type="Gene3D" id="3.40.50.300">
    <property type="entry name" value="P-loop containing nucleotide triphosphate hydrolases"/>
    <property type="match status" value="2"/>
</dbReference>
<dbReference type="AlphaFoldDB" id="A0AA42IYP6"/>
<keyword evidence="3" id="KW-0067">ATP-binding</keyword>
<dbReference type="SMART" id="SM00382">
    <property type="entry name" value="AAA"/>
    <property type="match status" value="2"/>
</dbReference>
<organism evidence="7 8">
    <name type="scientific">Holtiella tumoricola</name>
    <dbReference type="NCBI Taxonomy" id="3018743"/>
    <lineage>
        <taxon>Bacteria</taxon>
        <taxon>Bacillati</taxon>
        <taxon>Bacillota</taxon>
        <taxon>Clostridia</taxon>
        <taxon>Lachnospirales</taxon>
        <taxon>Cellulosilyticaceae</taxon>
        <taxon>Holtiella</taxon>
    </lineage>
</organism>
<dbReference type="GO" id="GO:0005524">
    <property type="term" value="F:ATP binding"/>
    <property type="evidence" value="ECO:0007669"/>
    <property type="project" value="UniProtKB-KW"/>
</dbReference>
<proteinExistence type="predicted"/>
<dbReference type="InterPro" id="IPR017871">
    <property type="entry name" value="ABC_transporter-like_CS"/>
</dbReference>
<dbReference type="Proteomes" id="UP001169242">
    <property type="component" value="Unassembled WGS sequence"/>
</dbReference>
<dbReference type="PANTHER" id="PTHR42855:SF2">
    <property type="entry name" value="DRUG RESISTANCE ABC TRANSPORTER,ATP-BINDING PROTEIN"/>
    <property type="match status" value="1"/>
</dbReference>
<keyword evidence="2" id="KW-0547">Nucleotide-binding</keyword>
<dbReference type="GO" id="GO:0003676">
    <property type="term" value="F:nucleic acid binding"/>
    <property type="evidence" value="ECO:0007669"/>
    <property type="project" value="UniProtKB-ARBA"/>
</dbReference>
<evidence type="ECO:0000259" key="6">
    <source>
        <dbReference type="PROSITE" id="PS50893"/>
    </source>
</evidence>
<dbReference type="PANTHER" id="PTHR42855">
    <property type="entry name" value="ABC TRANSPORTER ATP-BINDING SUBUNIT"/>
    <property type="match status" value="1"/>
</dbReference>
<reference evidence="7" key="1">
    <citation type="journal article" date="2023" name="Int. J. Syst. Evol. Microbiol.">
        <title>&lt;i&gt;Holtiella tumoricola&lt;/i&gt; gen. nov. sp. nov., isolated from a human clinical sample.</title>
        <authorList>
            <person name="Allen-Vercoe E."/>
            <person name="Daigneault M.C."/>
            <person name="Vancuren S.J."/>
            <person name="Cochrane K."/>
            <person name="O'Neal L.L."/>
            <person name="Sankaranarayanan K."/>
            <person name="Lawson P.A."/>
        </authorList>
    </citation>
    <scope>NUCLEOTIDE SEQUENCE</scope>
    <source>
        <strain evidence="7">CC70A</strain>
    </source>
</reference>
<dbReference type="InterPro" id="IPR003439">
    <property type="entry name" value="ABC_transporter-like_ATP-bd"/>
</dbReference>
<evidence type="ECO:0000256" key="3">
    <source>
        <dbReference type="ARBA" id="ARBA00022840"/>
    </source>
</evidence>
<dbReference type="SUPFAM" id="SSF52540">
    <property type="entry name" value="P-loop containing nucleoside triphosphate hydrolases"/>
    <property type="match status" value="2"/>
</dbReference>
<evidence type="ECO:0000313" key="7">
    <source>
        <dbReference type="EMBL" id="MDA3730114.1"/>
    </source>
</evidence>
<keyword evidence="8" id="KW-1185">Reference proteome</keyword>
<feature type="coiled-coil region" evidence="4">
    <location>
        <begin position="244"/>
        <end position="271"/>
    </location>
</feature>
<name>A0AA42IYP6_9FIRM</name>
<dbReference type="GO" id="GO:0016887">
    <property type="term" value="F:ATP hydrolysis activity"/>
    <property type="evidence" value="ECO:0007669"/>
    <property type="project" value="InterPro"/>
</dbReference>
<keyword evidence="1" id="KW-0677">Repeat</keyword>
<dbReference type="InterPro" id="IPR032781">
    <property type="entry name" value="ABC_tran_Xtn"/>
</dbReference>
<dbReference type="InterPro" id="IPR051309">
    <property type="entry name" value="ABCF_ATPase"/>
</dbReference>
<dbReference type="FunFam" id="3.40.50.300:FF:000309">
    <property type="entry name" value="ABC transporter ATP-binding protein"/>
    <property type="match status" value="1"/>
</dbReference>
<gene>
    <name evidence="7" type="primary">abc-f</name>
    <name evidence="7" type="ORF">PBV87_01115</name>
</gene>
<dbReference type="PROSITE" id="PS00211">
    <property type="entry name" value="ABC_TRANSPORTER_1"/>
    <property type="match status" value="1"/>
</dbReference>
<keyword evidence="4" id="KW-0175">Coiled coil</keyword>
<feature type="domain" description="ABC transporter" evidence="6">
    <location>
        <begin position="3"/>
        <end position="255"/>
    </location>
</feature>
<dbReference type="EMBL" id="JAQIFT010000007">
    <property type="protein sequence ID" value="MDA3730114.1"/>
    <property type="molecule type" value="Genomic_DNA"/>
</dbReference>
<evidence type="ECO:0000313" key="8">
    <source>
        <dbReference type="Proteomes" id="UP001169242"/>
    </source>
</evidence>
<feature type="coiled-coil region" evidence="4">
    <location>
        <begin position="569"/>
        <end position="603"/>
    </location>
</feature>
<dbReference type="PROSITE" id="PS50893">
    <property type="entry name" value="ABC_TRANSPORTER_2"/>
    <property type="match status" value="2"/>
</dbReference>
<evidence type="ECO:0000256" key="4">
    <source>
        <dbReference type="SAM" id="Coils"/>
    </source>
</evidence>
<dbReference type="FunFam" id="3.40.50.300:FF:000011">
    <property type="entry name" value="Putative ABC transporter ATP-binding component"/>
    <property type="match status" value="1"/>
</dbReference>
<comment type="caution">
    <text evidence="7">The sequence shown here is derived from an EMBL/GenBank/DDBJ whole genome shotgun (WGS) entry which is preliminary data.</text>
</comment>
<dbReference type="InterPro" id="IPR003593">
    <property type="entry name" value="AAA+_ATPase"/>
</dbReference>
<dbReference type="RefSeq" id="WP_271010842.1">
    <property type="nucleotide sequence ID" value="NZ_JAQIFT010000007.1"/>
</dbReference>
<feature type="region of interest" description="Disordered" evidence="5">
    <location>
        <begin position="536"/>
        <end position="568"/>
    </location>
</feature>
<dbReference type="Pfam" id="PF12848">
    <property type="entry name" value="ABC_tran_Xtn"/>
    <property type="match status" value="1"/>
</dbReference>
<feature type="domain" description="ABC transporter" evidence="6">
    <location>
        <begin position="325"/>
        <end position="538"/>
    </location>
</feature>
<dbReference type="CDD" id="cd03221">
    <property type="entry name" value="ABCF_EF-3"/>
    <property type="match status" value="2"/>
</dbReference>
<feature type="compositionally biased region" description="Polar residues" evidence="5">
    <location>
        <begin position="536"/>
        <end position="561"/>
    </location>
</feature>
<dbReference type="InterPro" id="IPR027417">
    <property type="entry name" value="P-loop_NTPase"/>
</dbReference>
<dbReference type="Pfam" id="PF00005">
    <property type="entry name" value="ABC_tran"/>
    <property type="match status" value="2"/>
</dbReference>